<dbReference type="RefSeq" id="WP_007862848.1">
    <property type="nucleotide sequence ID" value="NZ_KQ235876.1"/>
</dbReference>
<dbReference type="NCBIfam" id="NF041241">
    <property type="entry name" value="YhfZ_full"/>
    <property type="match status" value="1"/>
</dbReference>
<dbReference type="InterPro" id="IPR041444">
    <property type="entry name" value="HTH_41"/>
</dbReference>
<organism evidence="3 4">
    <name type="scientific">[Clostridium] citroniae WAL-19142</name>
    <dbReference type="NCBI Taxonomy" id="742734"/>
    <lineage>
        <taxon>Bacteria</taxon>
        <taxon>Bacillati</taxon>
        <taxon>Bacillota</taxon>
        <taxon>Clostridia</taxon>
        <taxon>Lachnospirales</taxon>
        <taxon>Lachnospiraceae</taxon>
        <taxon>Enterocloster</taxon>
    </lineage>
</organism>
<protein>
    <recommendedName>
        <fullName evidence="5">Helix-turn-helix protein</fullName>
    </recommendedName>
</protein>
<accession>A0A0J9CE07</accession>
<name>A0A0J9CE07_9FIRM</name>
<dbReference type="EMBL" id="ADLK01000008">
    <property type="protein sequence ID" value="KMW22734.1"/>
    <property type="molecule type" value="Genomic_DNA"/>
</dbReference>
<dbReference type="Gene3D" id="3.40.190.10">
    <property type="entry name" value="Periplasmic binding protein-like II"/>
    <property type="match status" value="2"/>
</dbReference>
<evidence type="ECO:0000259" key="1">
    <source>
        <dbReference type="Pfam" id="PF14502"/>
    </source>
</evidence>
<sequence>MKQDANQVLYQKKGVTISKLAMDLLSKDVGDRIAPISYYQEEFQVSRGTMQNAFNYLKDMGAVTLAHHGHQGTYIEALDYIKLQESCLQREIMGIMPLPYSQTYEGFATAIYEQFKRLKFNMAYARGAVGRIQMVESGTYQFAVVSQYAAEHAISCGREIECLMNFGAGSFLSKHILLLRDKSAEGIMDGMKVAYDEDSLDQSKITQNLTKNKKVRLVNLRTQQTISALLDGTIDAGVWNYDDMIENHRLDDLKIVFLAENEYNNLFSTAVMVIRKGNDYLAELLRKNISVEMTLKILGEVREGIRQPYF</sequence>
<dbReference type="Proteomes" id="UP000037392">
    <property type="component" value="Unassembled WGS sequence"/>
</dbReference>
<feature type="domain" description="Uncharacterised protein YhfZ C-terminal" evidence="2">
    <location>
        <begin position="79"/>
        <end position="308"/>
    </location>
</feature>
<feature type="domain" description="YhfZ helix-turn-helix" evidence="1">
    <location>
        <begin position="29"/>
        <end position="75"/>
    </location>
</feature>
<evidence type="ECO:0000259" key="2">
    <source>
        <dbReference type="Pfam" id="PF14503"/>
    </source>
</evidence>
<evidence type="ECO:0000313" key="4">
    <source>
        <dbReference type="Proteomes" id="UP000037392"/>
    </source>
</evidence>
<dbReference type="InterPro" id="IPR036388">
    <property type="entry name" value="WH-like_DNA-bd_sf"/>
</dbReference>
<dbReference type="OrthoDB" id="147067at2"/>
<gene>
    <name evidence="3" type="ORF">HMPREF9470_01269</name>
</gene>
<dbReference type="PATRIC" id="fig|742734.4.peg.1363"/>
<dbReference type="InterPro" id="IPR032791">
    <property type="entry name" value="YhfZ_C"/>
</dbReference>
<dbReference type="Pfam" id="PF14502">
    <property type="entry name" value="HTH_41"/>
    <property type="match status" value="1"/>
</dbReference>
<dbReference type="GeneID" id="93164716"/>
<reference evidence="3 4" key="1">
    <citation type="submission" date="2011-04" db="EMBL/GenBank/DDBJ databases">
        <title>The Genome Sequence of Clostridium citroniae WAL-19142.</title>
        <authorList>
            <consortium name="The Broad Institute Genome Sequencing Platform"/>
            <person name="Earl A."/>
            <person name="Ward D."/>
            <person name="Feldgarden M."/>
            <person name="Gevers D."/>
            <person name="Warren Y.A."/>
            <person name="Tyrrell K.L."/>
            <person name="Citron D.M."/>
            <person name="Goldstein E.J."/>
            <person name="Daigneault M."/>
            <person name="Allen-Vercoe E."/>
            <person name="Young S.K."/>
            <person name="Zeng Q."/>
            <person name="Gargeya S."/>
            <person name="Fitzgerald M."/>
            <person name="Haas B."/>
            <person name="Abouelleil A."/>
            <person name="Alvarado L."/>
            <person name="Arachchi H.M."/>
            <person name="Berlin A."/>
            <person name="Brown A."/>
            <person name="Chapman S.B."/>
            <person name="Chen Z."/>
            <person name="Dunbar C."/>
            <person name="Freedman E."/>
            <person name="Gearin G."/>
            <person name="Gellesch M."/>
            <person name="Goldberg J."/>
            <person name="Griggs A."/>
            <person name="Gujja S."/>
            <person name="Heilman E.R."/>
            <person name="Heiman D."/>
            <person name="Howarth C."/>
            <person name="Larson L."/>
            <person name="Lui A."/>
            <person name="MacDonald P.J."/>
            <person name="Mehta T."/>
            <person name="Montmayeur A."/>
            <person name="Murphy C."/>
            <person name="Neiman D."/>
            <person name="Pearson M."/>
            <person name="Priest M."/>
            <person name="Roberts A."/>
            <person name="Saif S."/>
            <person name="Shea T."/>
            <person name="Shenoy N."/>
            <person name="Sisk P."/>
            <person name="Stolte C."/>
            <person name="Sykes S."/>
            <person name="White J."/>
            <person name="Yandava C."/>
            <person name="Wortman J."/>
            <person name="Nusbaum C."/>
            <person name="Birren B."/>
        </authorList>
    </citation>
    <scope>NUCLEOTIDE SEQUENCE [LARGE SCALE GENOMIC DNA]</scope>
    <source>
        <strain evidence="3 4">WAL-19142</strain>
    </source>
</reference>
<comment type="caution">
    <text evidence="3">The sequence shown here is derived from an EMBL/GenBank/DDBJ whole genome shotgun (WGS) entry which is preliminary data.</text>
</comment>
<dbReference type="Pfam" id="PF14503">
    <property type="entry name" value="YhfZ_C"/>
    <property type="match status" value="1"/>
</dbReference>
<dbReference type="Gene3D" id="1.10.10.10">
    <property type="entry name" value="Winged helix-like DNA-binding domain superfamily/Winged helix DNA-binding domain"/>
    <property type="match status" value="1"/>
</dbReference>
<dbReference type="SUPFAM" id="SSF53850">
    <property type="entry name" value="Periplasmic binding protein-like II"/>
    <property type="match status" value="1"/>
</dbReference>
<proteinExistence type="predicted"/>
<evidence type="ECO:0000313" key="3">
    <source>
        <dbReference type="EMBL" id="KMW22734.1"/>
    </source>
</evidence>
<dbReference type="AlphaFoldDB" id="A0A0J9CE07"/>
<evidence type="ECO:0008006" key="5">
    <source>
        <dbReference type="Google" id="ProtNLM"/>
    </source>
</evidence>